<dbReference type="EMBL" id="QWVT01000069">
    <property type="protein sequence ID" value="RID81420.1"/>
    <property type="molecule type" value="Genomic_DNA"/>
</dbReference>
<evidence type="ECO:0000256" key="10">
    <source>
        <dbReference type="ARBA" id="ARBA00024874"/>
    </source>
</evidence>
<reference evidence="12 13" key="1">
    <citation type="submission" date="2018-08" db="EMBL/GenBank/DDBJ databases">
        <title>Bacillus jemisoniae sp. nov., Bacillus chryseoplanitiae sp. nov., Bacillus resnikiae sp. nov., and Bacillus frankliniae sp. nov., isolated from Viking spacecraft and associated surfaces.</title>
        <authorList>
            <person name="Seuylemezian A."/>
            <person name="Vaishampayan P."/>
        </authorList>
    </citation>
    <scope>NUCLEOTIDE SEQUENCE [LARGE SCALE GENOMIC DNA]</scope>
    <source>
        <strain evidence="12 13">JJ-247</strain>
    </source>
</reference>
<dbReference type="RefSeq" id="WP_119114948.1">
    <property type="nucleotide sequence ID" value="NZ_CBCSEO010000048.1"/>
</dbReference>
<dbReference type="GO" id="GO:0045340">
    <property type="term" value="F:mercury ion binding"/>
    <property type="evidence" value="ECO:0007669"/>
    <property type="project" value="InterPro"/>
</dbReference>
<keyword evidence="5" id="KW-0476">Mercury</keyword>
<dbReference type="OrthoDB" id="9791488at2"/>
<keyword evidence="6" id="KW-0805">Transcription regulation</keyword>
<evidence type="ECO:0000256" key="5">
    <source>
        <dbReference type="ARBA" id="ARBA00022914"/>
    </source>
</evidence>
<keyword evidence="8" id="KW-0010">Activator</keyword>
<comment type="function">
    <text evidence="10">Mediates the mercuric-dependent induction of mercury resistance operon. In the absence of mercury MerR represses transcription by binding tightly to the mer operator region; when mercury is present the dimeric complex binds a single ion and becomes a potent transcriptional activator, while remaining bound to the mer site.</text>
</comment>
<evidence type="ECO:0000313" key="13">
    <source>
        <dbReference type="Proteomes" id="UP000265816"/>
    </source>
</evidence>
<sequence length="133" mass="15575">MSYRISELAEKCGVNKETIRYYEKVGLLQEPSRTNAGYRIFSEDSVKRIKFIKKIQDLGFTLSEISKLLGVVDKDGERCNDMYNFVVKKIEEVQMKIRDLKRIEQMLINLKESCPNDKSLYECPIIETILIKE</sequence>
<keyword evidence="9" id="KW-0804">Transcription</keyword>
<evidence type="ECO:0000256" key="6">
    <source>
        <dbReference type="ARBA" id="ARBA00023015"/>
    </source>
</evidence>
<dbReference type="Gene3D" id="1.10.1660.10">
    <property type="match status" value="1"/>
</dbReference>
<evidence type="ECO:0000256" key="7">
    <source>
        <dbReference type="ARBA" id="ARBA00023125"/>
    </source>
</evidence>
<dbReference type="NCBIfam" id="TIGR02051">
    <property type="entry name" value="MerR"/>
    <property type="match status" value="1"/>
</dbReference>
<dbReference type="Proteomes" id="UP000265816">
    <property type="component" value="Unassembled WGS sequence"/>
</dbReference>
<dbReference type="SMART" id="SM00422">
    <property type="entry name" value="HTH_MERR"/>
    <property type="match status" value="1"/>
</dbReference>
<gene>
    <name evidence="12" type="primary">merR</name>
    <name evidence="12" type="ORF">D1970_21890</name>
</gene>
<accession>A0A398B095</accession>
<dbReference type="PANTHER" id="PTHR30204">
    <property type="entry name" value="REDOX-CYCLING DRUG-SENSING TRANSCRIPTIONAL ACTIVATOR SOXR"/>
    <property type="match status" value="1"/>
</dbReference>
<evidence type="ECO:0000313" key="12">
    <source>
        <dbReference type="EMBL" id="RID81420.1"/>
    </source>
</evidence>
<keyword evidence="4" id="KW-0479">Metal-binding</keyword>
<dbReference type="PRINTS" id="PR00040">
    <property type="entry name" value="HTHMERR"/>
</dbReference>
<feature type="domain" description="HTH merR-type" evidence="11">
    <location>
        <begin position="1"/>
        <end position="71"/>
    </location>
</feature>
<dbReference type="PANTHER" id="PTHR30204:SF69">
    <property type="entry name" value="MERR-FAMILY TRANSCRIPTIONAL REGULATOR"/>
    <property type="match status" value="1"/>
</dbReference>
<keyword evidence="3" id="KW-0678">Repressor</keyword>
<evidence type="ECO:0000256" key="3">
    <source>
        <dbReference type="ARBA" id="ARBA00022491"/>
    </source>
</evidence>
<dbReference type="CDD" id="cd04783">
    <property type="entry name" value="HTH_MerR1"/>
    <property type="match status" value="1"/>
</dbReference>
<comment type="caution">
    <text evidence="12">The sequence shown here is derived from an EMBL/GenBank/DDBJ whole genome shotgun (WGS) entry which is preliminary data.</text>
</comment>
<evidence type="ECO:0000259" key="11">
    <source>
        <dbReference type="PROSITE" id="PS50937"/>
    </source>
</evidence>
<keyword evidence="2" id="KW-0475">Mercuric resistance</keyword>
<evidence type="ECO:0000256" key="8">
    <source>
        <dbReference type="ARBA" id="ARBA00023159"/>
    </source>
</evidence>
<protein>
    <recommendedName>
        <fullName evidence="1">Mercuric resistance operon regulatory protein</fullName>
    </recommendedName>
</protein>
<keyword evidence="13" id="KW-1185">Reference proteome</keyword>
<dbReference type="InterPro" id="IPR000551">
    <property type="entry name" value="MerR-type_HTH_dom"/>
</dbReference>
<dbReference type="GO" id="GO:0003677">
    <property type="term" value="F:DNA binding"/>
    <property type="evidence" value="ECO:0007669"/>
    <property type="project" value="UniProtKB-KW"/>
</dbReference>
<name>A0A398B095_9BACI</name>
<evidence type="ECO:0000256" key="2">
    <source>
        <dbReference type="ARBA" id="ARBA00022466"/>
    </source>
</evidence>
<evidence type="ECO:0000256" key="4">
    <source>
        <dbReference type="ARBA" id="ARBA00022723"/>
    </source>
</evidence>
<dbReference type="AlphaFoldDB" id="A0A398B095"/>
<dbReference type="PROSITE" id="PS00552">
    <property type="entry name" value="HTH_MERR_1"/>
    <property type="match status" value="1"/>
</dbReference>
<proteinExistence type="predicted"/>
<dbReference type="InterPro" id="IPR011794">
    <property type="entry name" value="MerR"/>
</dbReference>
<evidence type="ECO:0000256" key="9">
    <source>
        <dbReference type="ARBA" id="ARBA00023163"/>
    </source>
</evidence>
<dbReference type="PROSITE" id="PS50937">
    <property type="entry name" value="HTH_MERR_2"/>
    <property type="match status" value="1"/>
</dbReference>
<dbReference type="InterPro" id="IPR047057">
    <property type="entry name" value="MerR_fam"/>
</dbReference>
<dbReference type="SUPFAM" id="SSF46955">
    <property type="entry name" value="Putative DNA-binding domain"/>
    <property type="match status" value="1"/>
</dbReference>
<dbReference type="GO" id="GO:0046689">
    <property type="term" value="P:response to mercury ion"/>
    <property type="evidence" value="ECO:0007669"/>
    <property type="project" value="UniProtKB-KW"/>
</dbReference>
<keyword evidence="7" id="KW-0238">DNA-binding</keyword>
<organism evidence="12 13">
    <name type="scientific">Mesobacillus zeae</name>
    <dbReference type="NCBI Taxonomy" id="1917180"/>
    <lineage>
        <taxon>Bacteria</taxon>
        <taxon>Bacillati</taxon>
        <taxon>Bacillota</taxon>
        <taxon>Bacilli</taxon>
        <taxon>Bacillales</taxon>
        <taxon>Bacillaceae</taxon>
        <taxon>Mesobacillus</taxon>
    </lineage>
</organism>
<dbReference type="InterPro" id="IPR009061">
    <property type="entry name" value="DNA-bd_dom_put_sf"/>
</dbReference>
<dbReference type="GO" id="GO:0003700">
    <property type="term" value="F:DNA-binding transcription factor activity"/>
    <property type="evidence" value="ECO:0007669"/>
    <property type="project" value="InterPro"/>
</dbReference>
<evidence type="ECO:0000256" key="1">
    <source>
        <dbReference type="ARBA" id="ARBA00017146"/>
    </source>
</evidence>
<dbReference type="Pfam" id="PF13411">
    <property type="entry name" value="MerR_1"/>
    <property type="match status" value="1"/>
</dbReference>